<evidence type="ECO:0000259" key="6">
    <source>
        <dbReference type="Pfam" id="PF07992"/>
    </source>
</evidence>
<dbReference type="PANTHER" id="PTHR42737">
    <property type="entry name" value="GLUTATHIONE REDUCTASE"/>
    <property type="match status" value="1"/>
</dbReference>
<gene>
    <name evidence="7" type="ORF">GM540_14710</name>
</gene>
<organism evidence="7 8">
    <name type="scientific">Streptococcus pneumoniae</name>
    <dbReference type="NCBI Taxonomy" id="1313"/>
    <lineage>
        <taxon>Bacteria</taxon>
        <taxon>Bacillati</taxon>
        <taxon>Bacillota</taxon>
        <taxon>Bacilli</taxon>
        <taxon>Lactobacillales</taxon>
        <taxon>Streptococcaceae</taxon>
        <taxon>Streptococcus</taxon>
    </lineage>
</organism>
<dbReference type="AlphaFoldDB" id="A0A6G2DGT0"/>
<dbReference type="GO" id="GO:0045454">
    <property type="term" value="P:cell redox homeostasis"/>
    <property type="evidence" value="ECO:0007669"/>
    <property type="project" value="InterPro"/>
</dbReference>
<proteinExistence type="inferred from homology"/>
<evidence type="ECO:0000256" key="3">
    <source>
        <dbReference type="ARBA" id="ARBA00023002"/>
    </source>
</evidence>
<name>A0A6G2DGT0_STREE</name>
<comment type="cofactor">
    <cofactor evidence="1">
        <name>FAD</name>
        <dbReference type="ChEBI" id="CHEBI:57692"/>
    </cofactor>
</comment>
<evidence type="ECO:0000256" key="1">
    <source>
        <dbReference type="ARBA" id="ARBA00001974"/>
    </source>
</evidence>
<dbReference type="GO" id="GO:0034599">
    <property type="term" value="P:cellular response to oxidative stress"/>
    <property type="evidence" value="ECO:0007669"/>
    <property type="project" value="TreeGrafter"/>
</dbReference>
<evidence type="ECO:0000256" key="5">
    <source>
        <dbReference type="ARBA" id="ARBA00023284"/>
    </source>
</evidence>
<keyword evidence="5" id="KW-0676">Redox-active center</keyword>
<evidence type="ECO:0000313" key="8">
    <source>
        <dbReference type="Proteomes" id="UP000483094"/>
    </source>
</evidence>
<dbReference type="GO" id="GO:0005829">
    <property type="term" value="C:cytosol"/>
    <property type="evidence" value="ECO:0007669"/>
    <property type="project" value="TreeGrafter"/>
</dbReference>
<dbReference type="InterPro" id="IPR036188">
    <property type="entry name" value="FAD/NAD-bd_sf"/>
</dbReference>
<dbReference type="PANTHER" id="PTHR42737:SF2">
    <property type="entry name" value="GLUTATHIONE REDUCTASE"/>
    <property type="match status" value="1"/>
</dbReference>
<dbReference type="GO" id="GO:0006749">
    <property type="term" value="P:glutathione metabolic process"/>
    <property type="evidence" value="ECO:0007669"/>
    <property type="project" value="TreeGrafter"/>
</dbReference>
<dbReference type="SUPFAM" id="SSF51905">
    <property type="entry name" value="FAD/NAD(P)-binding domain"/>
    <property type="match status" value="1"/>
</dbReference>
<dbReference type="EMBL" id="WNHQ01001871">
    <property type="protein sequence ID" value="MTV75191.1"/>
    <property type="molecule type" value="Genomic_DNA"/>
</dbReference>
<dbReference type="InterPro" id="IPR023753">
    <property type="entry name" value="FAD/NAD-binding_dom"/>
</dbReference>
<keyword evidence="3 7" id="KW-0560">Oxidoreductase</keyword>
<dbReference type="PRINTS" id="PR00368">
    <property type="entry name" value="FADPNR"/>
</dbReference>
<dbReference type="InterPro" id="IPR046952">
    <property type="entry name" value="GSHR/TRXR-like"/>
</dbReference>
<comment type="similarity">
    <text evidence="2">Belongs to the class-I pyridine nucleotide-disulfide oxidoreductase family.</text>
</comment>
<protein>
    <submittedName>
        <fullName evidence="7">Glutathione-disulfide reductase</fullName>
        <ecNumber evidence="7">1.8.1.7</ecNumber>
    </submittedName>
</protein>
<evidence type="ECO:0000256" key="4">
    <source>
        <dbReference type="ARBA" id="ARBA00023157"/>
    </source>
</evidence>
<evidence type="ECO:0000256" key="2">
    <source>
        <dbReference type="ARBA" id="ARBA00007532"/>
    </source>
</evidence>
<keyword evidence="4" id="KW-1015">Disulfide bond</keyword>
<feature type="non-terminal residue" evidence="7">
    <location>
        <position position="1"/>
    </location>
</feature>
<dbReference type="GO" id="GO:0050660">
    <property type="term" value="F:flavin adenine dinucleotide binding"/>
    <property type="evidence" value="ECO:0007669"/>
    <property type="project" value="InterPro"/>
</dbReference>
<comment type="caution">
    <text evidence="7">The sequence shown here is derived from an EMBL/GenBank/DDBJ whole genome shotgun (WGS) entry which is preliminary data.</text>
</comment>
<dbReference type="Proteomes" id="UP000483094">
    <property type="component" value="Unassembled WGS sequence"/>
</dbReference>
<dbReference type="GO" id="GO:0004362">
    <property type="term" value="F:glutathione-disulfide reductase (NADPH) activity"/>
    <property type="evidence" value="ECO:0007669"/>
    <property type="project" value="UniProtKB-EC"/>
</dbReference>
<feature type="domain" description="FAD/NAD(P)-binding" evidence="6">
    <location>
        <begin position="1"/>
        <end position="104"/>
    </location>
</feature>
<sequence>DRPLRGFDSYIVEGLVKEMERTNLPLHTHKVPVKLEKTTDGITIHFEDGTSHTASQVIWATGRRPNVKGLQLEKAGVTLNERGFIQVDEYQNTVVEGIYALGDV</sequence>
<reference evidence="7 8" key="1">
    <citation type="submission" date="2019-11" db="EMBL/GenBank/DDBJ databases">
        <title>Growth characteristics of pneumococcus vary with the chemical composition of the capsule and with environmental conditions.</title>
        <authorList>
            <person name="Tothpal A."/>
            <person name="Desobry K."/>
            <person name="Joshi S."/>
            <person name="Wyllie A.L."/>
            <person name="Weinberger D.M."/>
        </authorList>
    </citation>
    <scope>NUCLEOTIDE SEQUENCE [LARGE SCALE GENOMIC DNA]</scope>
    <source>
        <strain evidence="8">pnumococcus19F</strain>
    </source>
</reference>
<dbReference type="Pfam" id="PF07992">
    <property type="entry name" value="Pyr_redox_2"/>
    <property type="match status" value="1"/>
</dbReference>
<dbReference type="EC" id="1.8.1.7" evidence="7"/>
<accession>A0A6G2DGT0</accession>
<evidence type="ECO:0000313" key="7">
    <source>
        <dbReference type="EMBL" id="MTV75191.1"/>
    </source>
</evidence>
<feature type="non-terminal residue" evidence="7">
    <location>
        <position position="104"/>
    </location>
</feature>
<dbReference type="Gene3D" id="3.50.50.60">
    <property type="entry name" value="FAD/NAD(P)-binding domain"/>
    <property type="match status" value="2"/>
</dbReference>